<dbReference type="PANTHER" id="PTHR24422:SF10">
    <property type="entry name" value="CHEMOTAXIS PROTEIN METHYLTRANSFERASE 2"/>
    <property type="match status" value="1"/>
</dbReference>
<dbReference type="Gene3D" id="1.10.287.950">
    <property type="entry name" value="Methyl-accepting chemotaxis protein"/>
    <property type="match status" value="1"/>
</dbReference>
<keyword evidence="6" id="KW-1185">Reference proteome</keyword>
<evidence type="ECO:0000313" key="6">
    <source>
        <dbReference type="Proteomes" id="UP000243535"/>
    </source>
</evidence>
<dbReference type="PROSITE" id="PS50111">
    <property type="entry name" value="CHEMOTAXIS_TRANSDUC_2"/>
    <property type="match status" value="1"/>
</dbReference>
<proteinExistence type="predicted"/>
<dbReference type="PRINTS" id="PR00260">
    <property type="entry name" value="CHEMTRNSDUCR"/>
</dbReference>
<evidence type="ECO:0000256" key="1">
    <source>
        <dbReference type="PROSITE-ProRule" id="PRU00284"/>
    </source>
</evidence>
<dbReference type="Gene3D" id="3.30.450.20">
    <property type="entry name" value="PAS domain"/>
    <property type="match status" value="2"/>
</dbReference>
<dbReference type="SMART" id="SM00086">
    <property type="entry name" value="PAC"/>
    <property type="match status" value="2"/>
</dbReference>
<dbReference type="InterPro" id="IPR000700">
    <property type="entry name" value="PAS-assoc_C"/>
</dbReference>
<feature type="domain" description="PAC" evidence="4">
    <location>
        <begin position="90"/>
        <end position="144"/>
    </location>
</feature>
<dbReference type="GO" id="GO:0004888">
    <property type="term" value="F:transmembrane signaling receptor activity"/>
    <property type="evidence" value="ECO:0007669"/>
    <property type="project" value="InterPro"/>
</dbReference>
<dbReference type="SUPFAM" id="SSF55785">
    <property type="entry name" value="PYP-like sensor domain (PAS domain)"/>
    <property type="match status" value="2"/>
</dbReference>
<dbReference type="InterPro" id="IPR004089">
    <property type="entry name" value="MCPsignal_dom"/>
</dbReference>
<dbReference type="PROSITE" id="PS50112">
    <property type="entry name" value="PAS"/>
    <property type="match status" value="1"/>
</dbReference>
<dbReference type="RefSeq" id="WP_055433537.1">
    <property type="nucleotide sequence ID" value="NZ_CYHA01000002.1"/>
</dbReference>
<dbReference type="NCBIfam" id="TIGR00229">
    <property type="entry name" value="sensory_box"/>
    <property type="match status" value="2"/>
</dbReference>
<dbReference type="Pfam" id="PF00015">
    <property type="entry name" value="MCPsignal"/>
    <property type="match status" value="1"/>
</dbReference>
<reference evidence="6" key="1">
    <citation type="submission" date="2015-08" db="EMBL/GenBank/DDBJ databases">
        <authorList>
            <person name="Varghese N."/>
        </authorList>
    </citation>
    <scope>NUCLEOTIDE SEQUENCE [LARGE SCALE GENOMIC DNA]</scope>
    <source>
        <strain evidence="6">DSM 17901</strain>
    </source>
</reference>
<dbReference type="SMART" id="SM00091">
    <property type="entry name" value="PAS"/>
    <property type="match status" value="2"/>
</dbReference>
<dbReference type="PANTHER" id="PTHR24422">
    <property type="entry name" value="CHEMOTAXIS PROTEIN METHYLTRANSFERASE"/>
    <property type="match status" value="1"/>
</dbReference>
<dbReference type="InterPro" id="IPR004090">
    <property type="entry name" value="Chemotax_Me-accpt_rcpt"/>
</dbReference>
<dbReference type="STRING" id="375574.GCA_001418035_00884"/>
<dbReference type="GO" id="GO:0006935">
    <property type="term" value="P:chemotaxis"/>
    <property type="evidence" value="ECO:0007669"/>
    <property type="project" value="InterPro"/>
</dbReference>
<dbReference type="Proteomes" id="UP000243535">
    <property type="component" value="Unassembled WGS sequence"/>
</dbReference>
<feature type="domain" description="Methyl-accepting transducer" evidence="2">
    <location>
        <begin position="247"/>
        <end position="438"/>
    </location>
</feature>
<dbReference type="CDD" id="cd11386">
    <property type="entry name" value="MCP_signal"/>
    <property type="match status" value="1"/>
</dbReference>
<evidence type="ECO:0000259" key="3">
    <source>
        <dbReference type="PROSITE" id="PS50112"/>
    </source>
</evidence>
<evidence type="ECO:0000259" key="2">
    <source>
        <dbReference type="PROSITE" id="PS50111"/>
    </source>
</evidence>
<name>A0A0K6GU11_9NEIS</name>
<keyword evidence="1" id="KW-0807">Transducer</keyword>
<organism evidence="5 6">
    <name type="scientific">Gulbenkiania indica</name>
    <dbReference type="NCBI Taxonomy" id="375574"/>
    <lineage>
        <taxon>Bacteria</taxon>
        <taxon>Pseudomonadati</taxon>
        <taxon>Pseudomonadota</taxon>
        <taxon>Betaproteobacteria</taxon>
        <taxon>Neisseriales</taxon>
        <taxon>Chromobacteriaceae</taxon>
        <taxon>Gulbenkiania</taxon>
    </lineage>
</organism>
<dbReference type="InterPro" id="IPR013656">
    <property type="entry name" value="PAS_4"/>
</dbReference>
<dbReference type="PROSITE" id="PS50113">
    <property type="entry name" value="PAC"/>
    <property type="match status" value="2"/>
</dbReference>
<feature type="domain" description="PAS" evidence="3">
    <location>
        <begin position="141"/>
        <end position="185"/>
    </location>
</feature>
<dbReference type="SUPFAM" id="SSF58104">
    <property type="entry name" value="Methyl-accepting chemotaxis protein (MCP) signaling domain"/>
    <property type="match status" value="1"/>
</dbReference>
<sequence length="438" mass="48298">MFNSALKKDLLACQARNAELEATLAAIRSALAQIEFAPDGTILDANPLFLNTVGYTLEEIRGQHHRLFCSRDEVTSPGYARFWERLKSGESFTDKFLRYGKGGREIWLEASYIPLRGADGQVRRILKLASDITARIRKAQVQDSLVNALNRSTAVIEFDLEGRVVNANENFLEMMGYRLEDIRGQHHRMFCDPSEADAPDYRGFWQRLTQGEYISGRFRRLDRNGRTVWLRATYNPLFDARGRQYGVAKFATDVTEQTLQREEEHQAAQLAYVISQKTDESASAGAAVVRETVSVVQHIAGELQGVSQDIGALSQQSDRISSIVETISGIADQTNLLALNAAIEAARAGEMGRGFAVVADEVRHLAARTSQATIEIADVVRQNQALAKSAVDNMQASRSKAEQGVALANSAGAVIVEIHEGARQVVDAIGRFADALKQ</sequence>
<dbReference type="GO" id="GO:0016020">
    <property type="term" value="C:membrane"/>
    <property type="evidence" value="ECO:0007669"/>
    <property type="project" value="InterPro"/>
</dbReference>
<accession>A0A0K6GU11</accession>
<feature type="domain" description="PAC" evidence="4">
    <location>
        <begin position="214"/>
        <end position="266"/>
    </location>
</feature>
<evidence type="ECO:0000313" key="5">
    <source>
        <dbReference type="EMBL" id="CUA82226.1"/>
    </source>
</evidence>
<dbReference type="OrthoDB" id="9765776at2"/>
<evidence type="ECO:0000259" key="4">
    <source>
        <dbReference type="PROSITE" id="PS50113"/>
    </source>
</evidence>
<dbReference type="SMART" id="SM00283">
    <property type="entry name" value="MA"/>
    <property type="match status" value="1"/>
</dbReference>
<dbReference type="InterPro" id="IPR035965">
    <property type="entry name" value="PAS-like_dom_sf"/>
</dbReference>
<dbReference type="EMBL" id="CYHA01000002">
    <property type="protein sequence ID" value="CUA82226.1"/>
    <property type="molecule type" value="Genomic_DNA"/>
</dbReference>
<dbReference type="AlphaFoldDB" id="A0A0K6GU11"/>
<dbReference type="InterPro" id="IPR001610">
    <property type="entry name" value="PAC"/>
</dbReference>
<dbReference type="InterPro" id="IPR000014">
    <property type="entry name" value="PAS"/>
</dbReference>
<protein>
    <submittedName>
        <fullName evidence="5">Methyl-accepting chemotaxis sensory transducer with Pas/Pac sensor</fullName>
    </submittedName>
</protein>
<dbReference type="Pfam" id="PF08448">
    <property type="entry name" value="PAS_4"/>
    <property type="match status" value="2"/>
</dbReference>
<dbReference type="InterPro" id="IPR050903">
    <property type="entry name" value="Bact_Chemotaxis_MeTrfase"/>
</dbReference>
<dbReference type="GO" id="GO:0007165">
    <property type="term" value="P:signal transduction"/>
    <property type="evidence" value="ECO:0007669"/>
    <property type="project" value="UniProtKB-KW"/>
</dbReference>
<dbReference type="CDD" id="cd00130">
    <property type="entry name" value="PAS"/>
    <property type="match status" value="2"/>
</dbReference>
<gene>
    <name evidence="5" type="ORF">Ga0061063_1091</name>
</gene>